<gene>
    <name evidence="1" type="ordered locus">Amico_1522</name>
</gene>
<dbReference type="STRING" id="572547.Amico_1522"/>
<protein>
    <submittedName>
        <fullName evidence="1">Uncharacterized protein</fullName>
    </submittedName>
</protein>
<sequence>MTRLVHDLERMFLTEDALDLIHYLLMTEEYPRKVIEIAIEDAIMIGQIRGGHIDAPSFLNIIQRAVDSSLASFDLMGSLYDSVKGQYFVH</sequence>
<keyword evidence="2" id="KW-1185">Reference proteome</keyword>
<dbReference type="OrthoDB" id="9844906at2"/>
<evidence type="ECO:0000313" key="1">
    <source>
        <dbReference type="EMBL" id="ADE57639.1"/>
    </source>
</evidence>
<dbReference type="HOGENOM" id="CLU_2434388_0_0_0"/>
<organism evidence="1 2">
    <name type="scientific">Aminobacterium colombiense (strain DSM 12261 / ALA-1)</name>
    <dbReference type="NCBI Taxonomy" id="572547"/>
    <lineage>
        <taxon>Bacteria</taxon>
        <taxon>Thermotogati</taxon>
        <taxon>Synergistota</taxon>
        <taxon>Synergistia</taxon>
        <taxon>Synergistales</taxon>
        <taxon>Aminobacteriaceae</taxon>
        <taxon>Aminobacterium</taxon>
    </lineage>
</organism>
<evidence type="ECO:0000313" key="2">
    <source>
        <dbReference type="Proteomes" id="UP000002366"/>
    </source>
</evidence>
<dbReference type="KEGG" id="aco:Amico_1522"/>
<accession>D5EGF7</accession>
<name>D5EGF7_AMICL</name>
<dbReference type="AlphaFoldDB" id="D5EGF7"/>
<dbReference type="RefSeq" id="WP_013048902.1">
    <property type="nucleotide sequence ID" value="NC_014011.1"/>
</dbReference>
<proteinExistence type="predicted"/>
<reference evidence="1 2" key="1">
    <citation type="journal article" date="2010" name="Stand. Genomic Sci.">
        <title>Complete genome sequence of Aminobacterium colombiense type strain (ALA-1).</title>
        <authorList>
            <person name="Chertkov O."/>
            <person name="Sikorski J."/>
            <person name="Brambilla E."/>
            <person name="Lapidus A."/>
            <person name="Copeland A."/>
            <person name="Glavina Del Rio T."/>
            <person name="Nolan M."/>
            <person name="Lucas S."/>
            <person name="Tice H."/>
            <person name="Cheng J.F."/>
            <person name="Han C."/>
            <person name="Detter J.C."/>
            <person name="Bruce D."/>
            <person name="Tapia R."/>
            <person name="Goodwin L."/>
            <person name="Pitluck S."/>
            <person name="Liolios K."/>
            <person name="Ivanova N."/>
            <person name="Mavromatis K."/>
            <person name="Ovchinnikova G."/>
            <person name="Pati A."/>
            <person name="Chen A."/>
            <person name="Palaniappan K."/>
            <person name="Land M."/>
            <person name="Hauser L."/>
            <person name="Chang Y.J."/>
            <person name="Jeffries C.D."/>
            <person name="Spring S."/>
            <person name="Rohde M."/>
            <person name="Goker M."/>
            <person name="Bristow J."/>
            <person name="Eisen J.A."/>
            <person name="Markowitz V."/>
            <person name="Hugenholtz P."/>
            <person name="Kyrpides N.C."/>
            <person name="Klenk H.P."/>
        </authorList>
    </citation>
    <scope>NUCLEOTIDE SEQUENCE [LARGE SCALE GENOMIC DNA]</scope>
    <source>
        <strain evidence="2">DSM 12261 / ALA-1</strain>
    </source>
</reference>
<dbReference type="Proteomes" id="UP000002366">
    <property type="component" value="Chromosome"/>
</dbReference>
<dbReference type="EMBL" id="CP001997">
    <property type="protein sequence ID" value="ADE57639.1"/>
    <property type="molecule type" value="Genomic_DNA"/>
</dbReference>